<accession>A0A1P8K6J8</accession>
<dbReference type="SUPFAM" id="SSF52172">
    <property type="entry name" value="CheY-like"/>
    <property type="match status" value="1"/>
</dbReference>
<dbReference type="Gene3D" id="1.20.5.1930">
    <property type="match status" value="1"/>
</dbReference>
<dbReference type="STRING" id="1484693.RS694_03090"/>
<dbReference type="PANTHER" id="PTHR24421">
    <property type="entry name" value="NITRATE/NITRITE SENSOR PROTEIN NARX-RELATED"/>
    <property type="match status" value="1"/>
</dbReference>
<feature type="domain" description="Response regulatory" evidence="6">
    <location>
        <begin position="16"/>
        <end position="131"/>
    </location>
</feature>
<dbReference type="InterPro" id="IPR050482">
    <property type="entry name" value="Sensor_HK_TwoCompSys"/>
</dbReference>
<dbReference type="SMART" id="SM00448">
    <property type="entry name" value="REC"/>
    <property type="match status" value="1"/>
</dbReference>
<evidence type="ECO:0000256" key="3">
    <source>
        <dbReference type="ARBA" id="ARBA00023012"/>
    </source>
</evidence>
<evidence type="ECO:0000313" key="7">
    <source>
        <dbReference type="EMBL" id="APW41638.1"/>
    </source>
</evidence>
<dbReference type="CDD" id="cd16917">
    <property type="entry name" value="HATPase_UhpB-NarQ-NarX-like"/>
    <property type="match status" value="1"/>
</dbReference>
<dbReference type="GO" id="GO:0046983">
    <property type="term" value="F:protein dimerization activity"/>
    <property type="evidence" value="ECO:0007669"/>
    <property type="project" value="InterPro"/>
</dbReference>
<dbReference type="InterPro" id="IPR001789">
    <property type="entry name" value="Sig_transdc_resp-reg_receiver"/>
</dbReference>
<evidence type="ECO:0000259" key="5">
    <source>
        <dbReference type="PROSITE" id="PS50109"/>
    </source>
</evidence>
<dbReference type="Gene3D" id="3.40.50.2300">
    <property type="match status" value="1"/>
</dbReference>
<evidence type="ECO:0008006" key="9">
    <source>
        <dbReference type="Google" id="ProtNLM"/>
    </source>
</evidence>
<sequence length="374" mass="40541">MITSNAGHSPAENPIKILHLEDSPIDHALACRALERSGMRFSIERVETLGDFEQATRSSPPDVILADYKLPGFTALDAWAELATEARPPFVLLSGAIGEAAAVSAIHSGISDYVSKEDIGTLGRVILRALDIHRAVVAKRRADVELAASEKRLAEFAEHLQTTIEGERAAIAREIHDDIGGSLTAVNLDLSWISRHSEDQAIQAHLRAATTMLQQAMDASQRIMMNLRPSILDQGLLAAIEWLAISFEKRTGIKTTLRTSSEMLAPPKSVQLVAYRTAQEALTNISKHAECNLVRLDLSDADGVLTVEIVDNGRGIAKDQLEKPRAFGLRGLHERAKAVGGWLDISSREGDGASIILTVPLTHAKLSQAEESHS</sequence>
<dbReference type="eggNOG" id="COG4585">
    <property type="taxonomic scope" value="Bacteria"/>
</dbReference>
<dbReference type="PROSITE" id="PS50110">
    <property type="entry name" value="RESPONSE_REGULATORY"/>
    <property type="match status" value="1"/>
</dbReference>
<dbReference type="Pfam" id="PF02518">
    <property type="entry name" value="HATPase_c"/>
    <property type="match status" value="1"/>
</dbReference>
<evidence type="ECO:0000313" key="8">
    <source>
        <dbReference type="Proteomes" id="UP000186110"/>
    </source>
</evidence>
<evidence type="ECO:0000256" key="4">
    <source>
        <dbReference type="PROSITE-ProRule" id="PRU00169"/>
    </source>
</evidence>
<dbReference type="SUPFAM" id="SSF55874">
    <property type="entry name" value="ATPase domain of HSP90 chaperone/DNA topoisomerase II/histidine kinase"/>
    <property type="match status" value="1"/>
</dbReference>
<gene>
    <name evidence="7" type="ORF">RS694_03090</name>
</gene>
<dbReference type="InterPro" id="IPR005467">
    <property type="entry name" value="His_kinase_dom"/>
</dbReference>
<keyword evidence="8" id="KW-1185">Reference proteome</keyword>
<dbReference type="InterPro" id="IPR011712">
    <property type="entry name" value="Sig_transdc_His_kin_sub3_dim/P"/>
</dbReference>
<dbReference type="AlphaFoldDB" id="A0A1P8K6J8"/>
<proteinExistence type="predicted"/>
<dbReference type="GO" id="GO:0016020">
    <property type="term" value="C:membrane"/>
    <property type="evidence" value="ECO:0007669"/>
    <property type="project" value="InterPro"/>
</dbReference>
<dbReference type="InterPro" id="IPR003594">
    <property type="entry name" value="HATPase_dom"/>
</dbReference>
<dbReference type="Pfam" id="PF00072">
    <property type="entry name" value="Response_reg"/>
    <property type="match status" value="1"/>
</dbReference>
<dbReference type="KEGG" id="rsb:RS694_03090"/>
<organism evidence="7 8">
    <name type="scientific">Rhodoferax saidenbachensis</name>
    <dbReference type="NCBI Taxonomy" id="1484693"/>
    <lineage>
        <taxon>Bacteria</taxon>
        <taxon>Pseudomonadati</taxon>
        <taxon>Pseudomonadota</taxon>
        <taxon>Betaproteobacteria</taxon>
        <taxon>Burkholderiales</taxon>
        <taxon>Comamonadaceae</taxon>
        <taxon>Rhodoferax</taxon>
    </lineage>
</organism>
<name>A0A1P8K6J8_9BURK</name>
<dbReference type="CDD" id="cd00156">
    <property type="entry name" value="REC"/>
    <property type="match status" value="1"/>
</dbReference>
<dbReference type="InterPro" id="IPR011006">
    <property type="entry name" value="CheY-like_superfamily"/>
</dbReference>
<keyword evidence="3" id="KW-0902">Two-component regulatory system</keyword>
<dbReference type="EMBL" id="CP019239">
    <property type="protein sequence ID" value="APW41638.1"/>
    <property type="molecule type" value="Genomic_DNA"/>
</dbReference>
<dbReference type="RefSeq" id="WP_029708039.1">
    <property type="nucleotide sequence ID" value="NZ_CP019239.1"/>
</dbReference>
<dbReference type="PROSITE" id="PS50109">
    <property type="entry name" value="HIS_KIN"/>
    <property type="match status" value="1"/>
</dbReference>
<dbReference type="InterPro" id="IPR036890">
    <property type="entry name" value="HATPase_C_sf"/>
</dbReference>
<dbReference type="Pfam" id="PF07730">
    <property type="entry name" value="HisKA_3"/>
    <property type="match status" value="1"/>
</dbReference>
<protein>
    <recommendedName>
        <fullName evidence="9">Response regulatory domain-containing protein</fullName>
    </recommendedName>
</protein>
<keyword evidence="1" id="KW-0808">Transferase</keyword>
<evidence type="ECO:0000259" key="6">
    <source>
        <dbReference type="PROSITE" id="PS50110"/>
    </source>
</evidence>
<keyword evidence="4" id="KW-0597">Phosphoprotein</keyword>
<dbReference type="SMART" id="SM00387">
    <property type="entry name" value="HATPase_c"/>
    <property type="match status" value="1"/>
</dbReference>
<feature type="domain" description="Histidine kinase" evidence="5">
    <location>
        <begin position="170"/>
        <end position="363"/>
    </location>
</feature>
<dbReference type="GO" id="GO:0000155">
    <property type="term" value="F:phosphorelay sensor kinase activity"/>
    <property type="evidence" value="ECO:0007669"/>
    <property type="project" value="InterPro"/>
</dbReference>
<dbReference type="Gene3D" id="3.30.565.10">
    <property type="entry name" value="Histidine kinase-like ATPase, C-terminal domain"/>
    <property type="match status" value="1"/>
</dbReference>
<reference evidence="7 8" key="1">
    <citation type="submission" date="2017-01" db="EMBL/GenBank/DDBJ databases">
        <authorList>
            <person name="Mah S.A."/>
            <person name="Swanson W.J."/>
            <person name="Moy G.W."/>
            <person name="Vacquier V.D."/>
        </authorList>
    </citation>
    <scope>NUCLEOTIDE SEQUENCE [LARGE SCALE GENOMIC DNA]</scope>
    <source>
        <strain evidence="7 8">DSM 22694</strain>
    </source>
</reference>
<dbReference type="Proteomes" id="UP000186110">
    <property type="component" value="Chromosome"/>
</dbReference>
<dbReference type="PANTHER" id="PTHR24421:SF59">
    <property type="entry name" value="OXYGEN SENSOR HISTIDINE KINASE NREB"/>
    <property type="match status" value="1"/>
</dbReference>
<evidence type="ECO:0000256" key="2">
    <source>
        <dbReference type="ARBA" id="ARBA00022777"/>
    </source>
</evidence>
<feature type="modified residue" description="4-aspartylphosphate" evidence="4">
    <location>
        <position position="67"/>
    </location>
</feature>
<evidence type="ECO:0000256" key="1">
    <source>
        <dbReference type="ARBA" id="ARBA00022679"/>
    </source>
</evidence>
<keyword evidence="2" id="KW-0418">Kinase</keyword>